<keyword evidence="2" id="KW-1185">Reference proteome</keyword>
<organism evidence="1 2">
    <name type="scientific">Halocatena marina</name>
    <dbReference type="NCBI Taxonomy" id="2934937"/>
    <lineage>
        <taxon>Archaea</taxon>
        <taxon>Methanobacteriati</taxon>
        <taxon>Methanobacteriota</taxon>
        <taxon>Stenosarchaea group</taxon>
        <taxon>Halobacteria</taxon>
        <taxon>Halobacteriales</taxon>
        <taxon>Natronomonadaceae</taxon>
        <taxon>Halocatena</taxon>
    </lineage>
</organism>
<dbReference type="Proteomes" id="UP001596417">
    <property type="component" value="Unassembled WGS sequence"/>
</dbReference>
<name>A0ABD5YPD0_9EURY</name>
<dbReference type="GeneID" id="76200925"/>
<dbReference type="AlphaFoldDB" id="A0ABD5YPD0"/>
<sequence>MIKLTAINTIAKRRRRFMAAWGYVGDRGTAAMAAARDFLFLQAHPDDAPERLSSGRADYDEVALPCSAFA</sequence>
<dbReference type="RefSeq" id="WP_248908772.1">
    <property type="nucleotide sequence ID" value="NZ_CP109979.1"/>
</dbReference>
<reference evidence="1 2" key="1">
    <citation type="journal article" date="2019" name="Int. J. Syst. Evol. Microbiol.">
        <title>The Global Catalogue of Microorganisms (GCM) 10K type strain sequencing project: providing services to taxonomists for standard genome sequencing and annotation.</title>
        <authorList>
            <consortium name="The Broad Institute Genomics Platform"/>
            <consortium name="The Broad Institute Genome Sequencing Center for Infectious Disease"/>
            <person name="Wu L."/>
            <person name="Ma J."/>
        </authorList>
    </citation>
    <scope>NUCLEOTIDE SEQUENCE [LARGE SCALE GENOMIC DNA]</scope>
    <source>
        <strain evidence="1 2">RDMS1</strain>
    </source>
</reference>
<gene>
    <name evidence="1" type="ORF">ACFQL7_16295</name>
</gene>
<accession>A0ABD5YPD0</accession>
<evidence type="ECO:0000313" key="2">
    <source>
        <dbReference type="Proteomes" id="UP001596417"/>
    </source>
</evidence>
<dbReference type="EMBL" id="JBHTAX010000001">
    <property type="protein sequence ID" value="MFC7191208.1"/>
    <property type="molecule type" value="Genomic_DNA"/>
</dbReference>
<comment type="caution">
    <text evidence="1">The sequence shown here is derived from an EMBL/GenBank/DDBJ whole genome shotgun (WGS) entry which is preliminary data.</text>
</comment>
<protein>
    <submittedName>
        <fullName evidence="1">Uncharacterized protein</fullName>
    </submittedName>
</protein>
<proteinExistence type="predicted"/>
<evidence type="ECO:0000313" key="1">
    <source>
        <dbReference type="EMBL" id="MFC7191208.1"/>
    </source>
</evidence>